<dbReference type="AlphaFoldDB" id="A0A4Z0M8R9"/>
<dbReference type="Pfam" id="PF09619">
    <property type="entry name" value="YscW"/>
    <property type="match status" value="1"/>
</dbReference>
<dbReference type="EMBL" id="SRLE01000002">
    <property type="protein sequence ID" value="TGD75786.1"/>
    <property type="molecule type" value="Genomic_DNA"/>
</dbReference>
<organism evidence="4 5">
    <name type="scientific">Mangrovimicrobium sediminis</name>
    <dbReference type="NCBI Taxonomy" id="2562682"/>
    <lineage>
        <taxon>Bacteria</taxon>
        <taxon>Pseudomonadati</taxon>
        <taxon>Pseudomonadota</taxon>
        <taxon>Gammaproteobacteria</taxon>
        <taxon>Cellvibrionales</taxon>
        <taxon>Halieaceae</taxon>
        <taxon>Mangrovimicrobium</taxon>
    </lineage>
</organism>
<feature type="chain" id="PRO_5021307139" evidence="2">
    <location>
        <begin position="21"/>
        <end position="284"/>
    </location>
</feature>
<accession>A0A4Z0M8R9</accession>
<dbReference type="PROSITE" id="PS51257">
    <property type="entry name" value="PROKAR_LIPOPROTEIN"/>
    <property type="match status" value="1"/>
</dbReference>
<feature type="compositionally biased region" description="Low complexity" evidence="1">
    <location>
        <begin position="153"/>
        <end position="169"/>
    </location>
</feature>
<name>A0A4Z0M8R9_9GAMM</name>
<sequence length="284" mass="30499">MRHIPQFSTAILTCTLLLLAACGDSQDPPAAAEDTAMTTIQGELYYRERMLLPPGAEVEVQLQDVSRADAPADVLASVNFQPDTPPPWSFTISYPSAQIQERRTYALRATVRMEERLLFTTTDFIAPFTGEPLSIQLTQVPSPRIRTPAPETGPEQAPEAGTPAPAAETSGQPAWLLVTLEGEPAPVGAGGRPADLVLDAQEKRVAGFSGCNRYSGSFSDDGNSSHGTPLKFGPLAATRRACVDGGELEQRFLALLDRVDAYRMSGEELSLLAGEEVVATFRLP</sequence>
<feature type="signal peptide" evidence="2">
    <location>
        <begin position="1"/>
        <end position="20"/>
    </location>
</feature>
<protein>
    <submittedName>
        <fullName evidence="4">META domain-containing protein</fullName>
    </submittedName>
</protein>
<proteinExistence type="predicted"/>
<feature type="domain" description="DUF306" evidence="3">
    <location>
        <begin position="173"/>
        <end position="281"/>
    </location>
</feature>
<gene>
    <name evidence="4" type="ORF">E4634_02645</name>
</gene>
<dbReference type="OrthoDB" id="5348860at2"/>
<dbReference type="RefSeq" id="WP_135441038.1">
    <property type="nucleotide sequence ID" value="NZ_SRLE01000002.1"/>
</dbReference>
<comment type="caution">
    <text evidence="4">The sequence shown here is derived from an EMBL/GenBank/DDBJ whole genome shotgun (WGS) entry which is preliminary data.</text>
</comment>
<reference evidence="4 5" key="1">
    <citation type="submission" date="2019-04" db="EMBL/GenBank/DDBJ databases">
        <title>Taxonomy of novel Haliea sp. from mangrove soil of West Coast of India.</title>
        <authorList>
            <person name="Verma A."/>
            <person name="Kumar P."/>
            <person name="Krishnamurthi S."/>
        </authorList>
    </citation>
    <scope>NUCLEOTIDE SEQUENCE [LARGE SCALE GENOMIC DNA]</scope>
    <source>
        <strain evidence="4 5">SAOS-164</strain>
    </source>
</reference>
<dbReference type="PANTHER" id="PTHR38013">
    <property type="entry name" value="GLYCOPROTEIN/POLYSACCHARIDE METABOLISM"/>
    <property type="match status" value="1"/>
</dbReference>
<evidence type="ECO:0000256" key="2">
    <source>
        <dbReference type="SAM" id="SignalP"/>
    </source>
</evidence>
<evidence type="ECO:0000313" key="4">
    <source>
        <dbReference type="EMBL" id="TGD75786.1"/>
    </source>
</evidence>
<evidence type="ECO:0000256" key="1">
    <source>
        <dbReference type="SAM" id="MobiDB-lite"/>
    </source>
</evidence>
<evidence type="ECO:0000313" key="5">
    <source>
        <dbReference type="Proteomes" id="UP000298050"/>
    </source>
</evidence>
<feature type="region of interest" description="Disordered" evidence="1">
    <location>
        <begin position="143"/>
        <end position="170"/>
    </location>
</feature>
<dbReference type="Proteomes" id="UP000298050">
    <property type="component" value="Unassembled WGS sequence"/>
</dbReference>
<keyword evidence="5" id="KW-1185">Reference proteome</keyword>
<dbReference type="InterPro" id="IPR038670">
    <property type="entry name" value="HslJ-like_sf"/>
</dbReference>
<evidence type="ECO:0000259" key="3">
    <source>
        <dbReference type="Pfam" id="PF03724"/>
    </source>
</evidence>
<dbReference type="InterPro" id="IPR053196">
    <property type="entry name" value="Lipoprotein_YbaY-like"/>
</dbReference>
<dbReference type="Pfam" id="PF03724">
    <property type="entry name" value="META"/>
    <property type="match status" value="1"/>
</dbReference>
<keyword evidence="2" id="KW-0732">Signal</keyword>
<dbReference type="PANTHER" id="PTHR38013:SF1">
    <property type="entry name" value="GLYCOPROTEIN_POLYSACCHARIDE METABOLISM"/>
    <property type="match status" value="1"/>
</dbReference>
<dbReference type="InterPro" id="IPR005184">
    <property type="entry name" value="DUF306_Meta_HslJ"/>
</dbReference>
<dbReference type="InterPro" id="IPR039366">
    <property type="entry name" value="Pilotin"/>
</dbReference>
<dbReference type="Gene3D" id="2.40.128.270">
    <property type="match status" value="1"/>
</dbReference>